<accession>A0A2P9HGA1</accession>
<gene>
    <name evidence="2" type="ORF">OHAE_3067</name>
</gene>
<sequence length="43" mass="4979">MPVGVVWSPEEPGMSWFLWFIGTMMVSLFALIGFTAWAERERD</sequence>
<reference evidence="3" key="1">
    <citation type="submission" date="2017-12" db="EMBL/GenBank/DDBJ databases">
        <authorList>
            <person name="Diaz M."/>
        </authorList>
    </citation>
    <scope>NUCLEOTIDE SEQUENCE [LARGE SCALE GENOMIC DNA]</scope>
    <source>
        <strain evidence="3">FI11154</strain>
    </source>
</reference>
<keyword evidence="1" id="KW-0812">Transmembrane</keyword>
<protein>
    <submittedName>
        <fullName evidence="2">Uncharacterized protein</fullName>
    </submittedName>
</protein>
<proteinExistence type="predicted"/>
<keyword evidence="1" id="KW-0472">Membrane</keyword>
<dbReference type="Proteomes" id="UP000246073">
    <property type="component" value="Unassembled WGS sequence"/>
</dbReference>
<name>A0A2P9HGA1_9HYPH</name>
<evidence type="ECO:0000313" key="3">
    <source>
        <dbReference type="Proteomes" id="UP000246073"/>
    </source>
</evidence>
<evidence type="ECO:0000256" key="1">
    <source>
        <dbReference type="SAM" id="Phobius"/>
    </source>
</evidence>
<evidence type="ECO:0000313" key="2">
    <source>
        <dbReference type="EMBL" id="SPL63135.1"/>
    </source>
</evidence>
<feature type="transmembrane region" description="Helical" evidence="1">
    <location>
        <begin position="16"/>
        <end position="38"/>
    </location>
</feature>
<organism evidence="2 3">
    <name type="scientific">Ochrobactrum soli</name>
    <dbReference type="NCBI Taxonomy" id="2448455"/>
    <lineage>
        <taxon>Bacteria</taxon>
        <taxon>Pseudomonadati</taxon>
        <taxon>Pseudomonadota</taxon>
        <taxon>Alphaproteobacteria</taxon>
        <taxon>Hyphomicrobiales</taxon>
        <taxon>Brucellaceae</taxon>
        <taxon>Brucella/Ochrobactrum group</taxon>
        <taxon>Ochrobactrum</taxon>
    </lineage>
</organism>
<keyword evidence="1" id="KW-1133">Transmembrane helix</keyword>
<dbReference type="AlphaFoldDB" id="A0A2P9HGA1"/>
<dbReference type="EMBL" id="OOFM01000004">
    <property type="protein sequence ID" value="SPL63135.1"/>
    <property type="molecule type" value="Genomic_DNA"/>
</dbReference>